<dbReference type="EMBL" id="AP022871">
    <property type="protein sequence ID" value="BCB83503.1"/>
    <property type="molecule type" value="Genomic_DNA"/>
</dbReference>
<reference evidence="1 2" key="1">
    <citation type="submission" date="2020-03" db="EMBL/GenBank/DDBJ databases">
        <title>Whole genome shotgun sequence of Phytohabitans suffuscus NBRC 105367.</title>
        <authorList>
            <person name="Komaki H."/>
            <person name="Tamura T."/>
        </authorList>
    </citation>
    <scope>NUCLEOTIDE SEQUENCE [LARGE SCALE GENOMIC DNA]</scope>
    <source>
        <strain evidence="1 2">NBRC 105367</strain>
    </source>
</reference>
<organism evidence="1 2">
    <name type="scientific">Phytohabitans suffuscus</name>
    <dbReference type="NCBI Taxonomy" id="624315"/>
    <lineage>
        <taxon>Bacteria</taxon>
        <taxon>Bacillati</taxon>
        <taxon>Actinomycetota</taxon>
        <taxon>Actinomycetes</taxon>
        <taxon>Micromonosporales</taxon>
        <taxon>Micromonosporaceae</taxon>
    </lineage>
</organism>
<reference evidence="1 2" key="2">
    <citation type="submission" date="2020-03" db="EMBL/GenBank/DDBJ databases">
        <authorList>
            <person name="Ichikawa N."/>
            <person name="Kimura A."/>
            <person name="Kitahashi Y."/>
            <person name="Uohara A."/>
        </authorList>
    </citation>
    <scope>NUCLEOTIDE SEQUENCE [LARGE SCALE GENOMIC DNA]</scope>
    <source>
        <strain evidence="1 2">NBRC 105367</strain>
    </source>
</reference>
<dbReference type="Proteomes" id="UP000503011">
    <property type="component" value="Chromosome"/>
</dbReference>
<proteinExistence type="predicted"/>
<sequence>MTLRLVGSDIVHMDEGTFMWVQLTHFAVETAQDDRSLLASLIASAGYAHDYASPFDADAVAAEPAIHGRWWRSSIHADSFQPWTAADAESLLRAWNDVCKTSTHSSDQVPLQVG</sequence>
<dbReference type="KEGG" id="psuu:Psuf_008160"/>
<evidence type="ECO:0000313" key="2">
    <source>
        <dbReference type="Proteomes" id="UP000503011"/>
    </source>
</evidence>
<accession>A0A6F8YBV2</accession>
<keyword evidence="2" id="KW-1185">Reference proteome</keyword>
<gene>
    <name evidence="1" type="ORF">Psuf_008160</name>
</gene>
<dbReference type="AlphaFoldDB" id="A0A6F8YBV2"/>
<protein>
    <submittedName>
        <fullName evidence="1">Uncharacterized protein</fullName>
    </submittedName>
</protein>
<name>A0A6F8YBV2_9ACTN</name>
<dbReference type="RefSeq" id="WP_173153915.1">
    <property type="nucleotide sequence ID" value="NZ_AP022871.1"/>
</dbReference>
<evidence type="ECO:0000313" key="1">
    <source>
        <dbReference type="EMBL" id="BCB83503.1"/>
    </source>
</evidence>